<gene>
    <name evidence="1" type="ordered locus">Noc_2232</name>
</gene>
<evidence type="ECO:0000313" key="1">
    <source>
        <dbReference type="EMBL" id="ABA58692.1"/>
    </source>
</evidence>
<reference evidence="2" key="1">
    <citation type="journal article" date="2006" name="Appl. Environ. Microbiol.">
        <title>Complete genome sequence of the marine, chemolithoautotrophic, ammonia-oxidizing bacterium Nitrosococcus oceani ATCC 19707.</title>
        <authorList>
            <person name="Klotz M.G."/>
            <person name="Arp D.J."/>
            <person name="Chain P.S.G."/>
            <person name="El-Sheikh A.F."/>
            <person name="Hauser L.J."/>
            <person name="Hommes N.G."/>
            <person name="Larimer F.W."/>
            <person name="Malfatti S.A."/>
            <person name="Norton J.M."/>
            <person name="Poret-Peterson A.T."/>
            <person name="Vergez L.M."/>
            <person name="Ward B.B."/>
        </authorList>
    </citation>
    <scope>NUCLEOTIDE SEQUENCE [LARGE SCALE GENOMIC DNA]</scope>
    <source>
        <strain evidence="2">ATCC 19707 / BCRC 17464 / NCIMB 11848 / C-107</strain>
    </source>
</reference>
<dbReference type="PANTHER" id="PTHR43667:SF2">
    <property type="entry name" value="FATTY ACID C-METHYL TRANSFERASE"/>
    <property type="match status" value="1"/>
</dbReference>
<dbReference type="Proteomes" id="UP000006838">
    <property type="component" value="Chromosome"/>
</dbReference>
<dbReference type="InterPro" id="IPR029063">
    <property type="entry name" value="SAM-dependent_MTases_sf"/>
</dbReference>
<dbReference type="Pfam" id="PF01209">
    <property type="entry name" value="Ubie_methyltran"/>
    <property type="match status" value="1"/>
</dbReference>
<dbReference type="PANTHER" id="PTHR43667">
    <property type="entry name" value="CYCLOPROPANE-FATTY-ACYL-PHOSPHOLIPID SYNTHASE"/>
    <property type="match status" value="1"/>
</dbReference>
<dbReference type="eggNOG" id="COG2226">
    <property type="taxonomic scope" value="Bacteria"/>
</dbReference>
<dbReference type="GO" id="GO:0032259">
    <property type="term" value="P:methylation"/>
    <property type="evidence" value="ECO:0007669"/>
    <property type="project" value="UniProtKB-KW"/>
</dbReference>
<name>Q3J904_NITOC</name>
<sequence length="232" mass="27092">MMKQLDPRLMLVQRFFAGTGKSYDFMVNFATFGIDRLWKRRMVNLMPPNASRILDLACGTGISTLAIASRYPGCQVVGVELREEYLKIARQKVQRLGLKNIELVLSRAEDYRSEEPFDCISSSYLAKYAELRSLTHNNKAMLKEGGLLLMHDFTFPPKPYLIRFWRLYFKILQTIGSRFFPSWREIYYGLPQLIEESPWLTELKESLQQEGFHHIQREYLTLYGSAIVSARK</sequence>
<keyword evidence="1" id="KW-0808">Transferase</keyword>
<dbReference type="STRING" id="323261.Noc_2232"/>
<dbReference type="InParanoid" id="Q3J904"/>
<keyword evidence="1" id="KW-0489">Methyltransferase</keyword>
<dbReference type="CDD" id="cd02440">
    <property type="entry name" value="AdoMet_MTases"/>
    <property type="match status" value="1"/>
</dbReference>
<dbReference type="AlphaFoldDB" id="Q3J904"/>
<keyword evidence="2" id="KW-1185">Reference proteome</keyword>
<proteinExistence type="predicted"/>
<dbReference type="Gene3D" id="3.40.50.150">
    <property type="entry name" value="Vaccinia Virus protein VP39"/>
    <property type="match status" value="1"/>
</dbReference>
<dbReference type="InterPro" id="IPR050723">
    <property type="entry name" value="CFA/CMAS"/>
</dbReference>
<dbReference type="SUPFAM" id="SSF53335">
    <property type="entry name" value="S-adenosyl-L-methionine-dependent methyltransferases"/>
    <property type="match status" value="1"/>
</dbReference>
<dbReference type="KEGG" id="noc:Noc_2232"/>
<dbReference type="GO" id="GO:0008168">
    <property type="term" value="F:methyltransferase activity"/>
    <property type="evidence" value="ECO:0007669"/>
    <property type="project" value="UniProtKB-KW"/>
</dbReference>
<dbReference type="EMBL" id="CP000127">
    <property type="protein sequence ID" value="ABA58692.1"/>
    <property type="molecule type" value="Genomic_DNA"/>
</dbReference>
<dbReference type="HOGENOM" id="CLU_037990_9_0_6"/>
<organism evidence="1 2">
    <name type="scientific">Nitrosococcus oceani (strain ATCC 19707 / BCRC 17464 / JCM 30415 / NCIMB 11848 / C-107)</name>
    <dbReference type="NCBI Taxonomy" id="323261"/>
    <lineage>
        <taxon>Bacteria</taxon>
        <taxon>Pseudomonadati</taxon>
        <taxon>Pseudomonadota</taxon>
        <taxon>Gammaproteobacteria</taxon>
        <taxon>Chromatiales</taxon>
        <taxon>Chromatiaceae</taxon>
        <taxon>Nitrosococcus</taxon>
    </lineage>
</organism>
<protein>
    <submittedName>
        <fullName evidence="1">UbiE/COQ5 methyltransferase</fullName>
    </submittedName>
</protein>
<evidence type="ECO:0000313" key="2">
    <source>
        <dbReference type="Proteomes" id="UP000006838"/>
    </source>
</evidence>
<dbReference type="RefSeq" id="WP_002809961.1">
    <property type="nucleotide sequence ID" value="NC_007484.1"/>
</dbReference>
<accession>Q3J904</accession>